<gene>
    <name evidence="2" type="ORF">CTheo_8645</name>
</gene>
<feature type="compositionally biased region" description="Polar residues" evidence="1">
    <location>
        <begin position="486"/>
        <end position="510"/>
    </location>
</feature>
<feature type="region of interest" description="Disordered" evidence="1">
    <location>
        <begin position="298"/>
        <end position="353"/>
    </location>
</feature>
<comment type="caution">
    <text evidence="2">The sequence shown here is derived from an EMBL/GenBank/DDBJ whole genome shotgun (WGS) entry which is preliminary data.</text>
</comment>
<feature type="region of interest" description="Disordered" evidence="1">
    <location>
        <begin position="264"/>
        <end position="286"/>
    </location>
</feature>
<accession>A0A5N5Q8B2</accession>
<feature type="compositionally biased region" description="Low complexity" evidence="1">
    <location>
        <begin position="298"/>
        <end position="309"/>
    </location>
</feature>
<evidence type="ECO:0008006" key="4">
    <source>
        <dbReference type="Google" id="ProtNLM"/>
    </source>
</evidence>
<organism evidence="2 3">
    <name type="scientific">Ceratobasidium theobromae</name>
    <dbReference type="NCBI Taxonomy" id="1582974"/>
    <lineage>
        <taxon>Eukaryota</taxon>
        <taxon>Fungi</taxon>
        <taxon>Dikarya</taxon>
        <taxon>Basidiomycota</taxon>
        <taxon>Agaricomycotina</taxon>
        <taxon>Agaricomycetes</taxon>
        <taxon>Cantharellales</taxon>
        <taxon>Ceratobasidiaceae</taxon>
        <taxon>Ceratobasidium</taxon>
    </lineage>
</organism>
<feature type="compositionally biased region" description="Acidic residues" evidence="1">
    <location>
        <begin position="602"/>
        <end position="611"/>
    </location>
</feature>
<sequence length="611" mass="66557">MAEFGMRRTKLPIEVIAMILSELTHAEAWRLRILCCAVNDWVHNVLVKRALQSTALVARAPASFIFYEPTDAVHGLRFSFLQKHGTSAIFQAKTSDRREIEAFNLKTHLHIVVHLANSGDPIIIRHLKVRDLSLDRDSMTLQCNWRNLLISAFNMSPQQRSNQAHSIHPQYVWQPAKIDGLPGKWRKGLKWLYTESQVSSASQRSTSTTSSSQHMYGLVAYDSASGTTSSQASTRGTQSSQSNLTHVTHISAVSHGSSSLFSSSQLSQINDVPQSSPPRHDGRFSTLREDTGLSLLNSISAYPDSSSSSGPGRPADTDGAHGPSSVLRTLGLDGTRLNPAPAVDEPGPSNTQIETLTAETQYTVFKRYQIVFGPEEPTDRERSPPLVASSPMSESLLHTQSATIRPAMRGGGSSPLGVLEEEEYEEGEEGGMSNMLSEHDVSRMLIAEDELDDGVYLGNETEDENEQDHEDEGEPGWGQLGRTDSKSSAPESQGTTLGGTDSSGYPLSHSHSMLSDITDVEVVSVQSLDDKERIMRVKLAGDALDAAGSPRLGETKSLPLAPRTAKVAEIDRRLSMSPEGMKMRMPQGMLSSSSLPLPPSDADPEDTEEEL</sequence>
<feature type="region of interest" description="Disordered" evidence="1">
    <location>
        <begin position="461"/>
        <end position="510"/>
    </location>
</feature>
<proteinExistence type="predicted"/>
<dbReference type="Proteomes" id="UP000383932">
    <property type="component" value="Unassembled WGS sequence"/>
</dbReference>
<reference evidence="2 3" key="1">
    <citation type="journal article" date="2019" name="Fungal Biol. Biotechnol.">
        <title>Draft genome sequence of fastidious pathogen Ceratobasidium theobromae, which causes vascular-streak dieback in Theobroma cacao.</title>
        <authorList>
            <person name="Ali S.S."/>
            <person name="Asman A."/>
            <person name="Shao J."/>
            <person name="Firmansyah A.P."/>
            <person name="Susilo A.W."/>
            <person name="Rosmana A."/>
            <person name="McMahon P."/>
            <person name="Junaid M."/>
            <person name="Guest D."/>
            <person name="Kheng T.Y."/>
            <person name="Meinhardt L.W."/>
            <person name="Bailey B.A."/>
        </authorList>
    </citation>
    <scope>NUCLEOTIDE SEQUENCE [LARGE SCALE GENOMIC DNA]</scope>
    <source>
        <strain evidence="2 3">CT2</strain>
    </source>
</reference>
<keyword evidence="3" id="KW-1185">Reference proteome</keyword>
<protein>
    <recommendedName>
        <fullName evidence="4">F-box domain-containing protein</fullName>
    </recommendedName>
</protein>
<dbReference type="AlphaFoldDB" id="A0A5N5Q8B2"/>
<evidence type="ECO:0000313" key="3">
    <source>
        <dbReference type="Proteomes" id="UP000383932"/>
    </source>
</evidence>
<dbReference type="OrthoDB" id="3208746at2759"/>
<name>A0A5N5Q8B2_9AGAM</name>
<feature type="region of interest" description="Disordered" evidence="1">
    <location>
        <begin position="574"/>
        <end position="611"/>
    </location>
</feature>
<evidence type="ECO:0000313" key="2">
    <source>
        <dbReference type="EMBL" id="KAB5587914.1"/>
    </source>
</evidence>
<feature type="compositionally biased region" description="Acidic residues" evidence="1">
    <location>
        <begin position="461"/>
        <end position="474"/>
    </location>
</feature>
<evidence type="ECO:0000256" key="1">
    <source>
        <dbReference type="SAM" id="MobiDB-lite"/>
    </source>
</evidence>
<dbReference type="EMBL" id="SSOP01000684">
    <property type="protein sequence ID" value="KAB5587914.1"/>
    <property type="molecule type" value="Genomic_DNA"/>
</dbReference>